<sequence>MPPPHPEDTPMPQTAPSKPGSCTLETARLSSPLSLENPPTSYIQGYDFAHKTPDTFDPRQNRQSGSDLQS</sequence>
<proteinExistence type="predicted"/>
<feature type="compositionally biased region" description="Polar residues" evidence="1">
    <location>
        <begin position="61"/>
        <end position="70"/>
    </location>
</feature>
<evidence type="ECO:0000313" key="2">
    <source>
        <dbReference type="EMBL" id="KAL0416130.1"/>
    </source>
</evidence>
<dbReference type="EMBL" id="JACGWN010000012">
    <property type="protein sequence ID" value="KAL0416130.1"/>
    <property type="molecule type" value="Genomic_DNA"/>
</dbReference>
<accession>A0AAW2UIS1</accession>
<protein>
    <submittedName>
        <fullName evidence="2">Uncharacterized protein</fullName>
    </submittedName>
</protein>
<evidence type="ECO:0000256" key="1">
    <source>
        <dbReference type="SAM" id="MobiDB-lite"/>
    </source>
</evidence>
<feature type="compositionally biased region" description="Basic and acidic residues" evidence="1">
    <location>
        <begin position="48"/>
        <end position="60"/>
    </location>
</feature>
<name>A0AAW2UIS1_9LAMI</name>
<comment type="caution">
    <text evidence="2">The sequence shown here is derived from an EMBL/GenBank/DDBJ whole genome shotgun (WGS) entry which is preliminary data.</text>
</comment>
<gene>
    <name evidence="2" type="ORF">Slati_3444900</name>
</gene>
<feature type="compositionally biased region" description="Polar residues" evidence="1">
    <location>
        <begin position="28"/>
        <end position="43"/>
    </location>
</feature>
<feature type="region of interest" description="Disordered" evidence="1">
    <location>
        <begin position="1"/>
        <end position="70"/>
    </location>
</feature>
<dbReference type="AlphaFoldDB" id="A0AAW2UIS1"/>
<organism evidence="2">
    <name type="scientific">Sesamum latifolium</name>
    <dbReference type="NCBI Taxonomy" id="2727402"/>
    <lineage>
        <taxon>Eukaryota</taxon>
        <taxon>Viridiplantae</taxon>
        <taxon>Streptophyta</taxon>
        <taxon>Embryophyta</taxon>
        <taxon>Tracheophyta</taxon>
        <taxon>Spermatophyta</taxon>
        <taxon>Magnoliopsida</taxon>
        <taxon>eudicotyledons</taxon>
        <taxon>Gunneridae</taxon>
        <taxon>Pentapetalae</taxon>
        <taxon>asterids</taxon>
        <taxon>lamiids</taxon>
        <taxon>Lamiales</taxon>
        <taxon>Pedaliaceae</taxon>
        <taxon>Sesamum</taxon>
    </lineage>
</organism>
<reference evidence="2" key="1">
    <citation type="submission" date="2020-06" db="EMBL/GenBank/DDBJ databases">
        <authorList>
            <person name="Li T."/>
            <person name="Hu X."/>
            <person name="Zhang T."/>
            <person name="Song X."/>
            <person name="Zhang H."/>
            <person name="Dai N."/>
            <person name="Sheng W."/>
            <person name="Hou X."/>
            <person name="Wei L."/>
        </authorList>
    </citation>
    <scope>NUCLEOTIDE SEQUENCE</scope>
    <source>
        <strain evidence="2">KEN1</strain>
        <tissue evidence="2">Leaf</tissue>
    </source>
</reference>
<reference evidence="2" key="2">
    <citation type="journal article" date="2024" name="Plant">
        <title>Genomic evolution and insights into agronomic trait innovations of Sesamum species.</title>
        <authorList>
            <person name="Miao H."/>
            <person name="Wang L."/>
            <person name="Qu L."/>
            <person name="Liu H."/>
            <person name="Sun Y."/>
            <person name="Le M."/>
            <person name="Wang Q."/>
            <person name="Wei S."/>
            <person name="Zheng Y."/>
            <person name="Lin W."/>
            <person name="Duan Y."/>
            <person name="Cao H."/>
            <person name="Xiong S."/>
            <person name="Wang X."/>
            <person name="Wei L."/>
            <person name="Li C."/>
            <person name="Ma Q."/>
            <person name="Ju M."/>
            <person name="Zhao R."/>
            <person name="Li G."/>
            <person name="Mu C."/>
            <person name="Tian Q."/>
            <person name="Mei H."/>
            <person name="Zhang T."/>
            <person name="Gao T."/>
            <person name="Zhang H."/>
        </authorList>
    </citation>
    <scope>NUCLEOTIDE SEQUENCE</scope>
    <source>
        <strain evidence="2">KEN1</strain>
    </source>
</reference>